<keyword evidence="4" id="KW-0175">Coiled coil</keyword>
<evidence type="ECO:0000313" key="6">
    <source>
        <dbReference type="EMBL" id="QGU00894.1"/>
    </source>
</evidence>
<accession>A0A6I6DJD4</accession>
<dbReference type="RefSeq" id="WP_156204635.1">
    <property type="nucleotide sequence ID" value="NZ_CP046457.1"/>
</dbReference>
<feature type="domain" description="Type I restriction modification DNA specificity" evidence="5">
    <location>
        <begin position="3"/>
        <end position="180"/>
    </location>
</feature>
<name>A0A6I6DJD4_9FIRM</name>
<feature type="domain" description="Type I restriction modification DNA specificity" evidence="5">
    <location>
        <begin position="202"/>
        <end position="373"/>
    </location>
</feature>
<protein>
    <submittedName>
        <fullName evidence="6">Type I restriction-modification system, specificity subunit S</fullName>
    </submittedName>
</protein>
<dbReference type="KEGG" id="salq:SYNTR_2300"/>
<evidence type="ECO:0000313" key="7">
    <source>
        <dbReference type="Proteomes" id="UP000426444"/>
    </source>
</evidence>
<dbReference type="Gene3D" id="3.90.220.20">
    <property type="entry name" value="DNA methylase specificity domains"/>
    <property type="match status" value="2"/>
</dbReference>
<dbReference type="InterPro" id="IPR052021">
    <property type="entry name" value="Type-I_RS_S_subunit"/>
</dbReference>
<dbReference type="GO" id="GO:0003677">
    <property type="term" value="F:DNA binding"/>
    <property type="evidence" value="ECO:0007669"/>
    <property type="project" value="UniProtKB-KW"/>
</dbReference>
<dbReference type="AlphaFoldDB" id="A0A6I6DJD4"/>
<dbReference type="InterPro" id="IPR044946">
    <property type="entry name" value="Restrct_endonuc_typeI_TRD_sf"/>
</dbReference>
<dbReference type="Proteomes" id="UP000426444">
    <property type="component" value="Chromosome"/>
</dbReference>
<dbReference type="SUPFAM" id="SSF116734">
    <property type="entry name" value="DNA methylase specificity domain"/>
    <property type="match status" value="2"/>
</dbReference>
<keyword evidence="2" id="KW-0680">Restriction system</keyword>
<evidence type="ECO:0000256" key="2">
    <source>
        <dbReference type="ARBA" id="ARBA00022747"/>
    </source>
</evidence>
<comment type="similarity">
    <text evidence="1">Belongs to the type-I restriction system S methylase family.</text>
</comment>
<dbReference type="REBASE" id="373125">
    <property type="entry name" value="S.SalB2MORF2299P"/>
</dbReference>
<evidence type="ECO:0000256" key="4">
    <source>
        <dbReference type="SAM" id="Coils"/>
    </source>
</evidence>
<proteinExistence type="inferred from homology"/>
<evidence type="ECO:0000256" key="3">
    <source>
        <dbReference type="ARBA" id="ARBA00023125"/>
    </source>
</evidence>
<dbReference type="GO" id="GO:0009307">
    <property type="term" value="P:DNA restriction-modification system"/>
    <property type="evidence" value="ECO:0007669"/>
    <property type="project" value="UniProtKB-KW"/>
</dbReference>
<dbReference type="InterPro" id="IPR000055">
    <property type="entry name" value="Restrct_endonuc_typeI_TRD"/>
</dbReference>
<dbReference type="PANTHER" id="PTHR30408">
    <property type="entry name" value="TYPE-1 RESTRICTION ENZYME ECOKI SPECIFICITY PROTEIN"/>
    <property type="match status" value="1"/>
</dbReference>
<keyword evidence="3" id="KW-0238">DNA-binding</keyword>
<organism evidence="6 7">
    <name type="scientific">Candidatus Syntrophocurvum alkaliphilum</name>
    <dbReference type="NCBI Taxonomy" id="2293317"/>
    <lineage>
        <taxon>Bacteria</taxon>
        <taxon>Bacillati</taxon>
        <taxon>Bacillota</taxon>
        <taxon>Clostridia</taxon>
        <taxon>Eubacteriales</taxon>
        <taxon>Syntrophomonadaceae</taxon>
        <taxon>Candidatus Syntrophocurvum</taxon>
    </lineage>
</organism>
<gene>
    <name evidence="6" type="ORF">SYNTR_2300</name>
</gene>
<dbReference type="PANTHER" id="PTHR30408:SF12">
    <property type="entry name" value="TYPE I RESTRICTION ENZYME MJAVIII SPECIFICITY SUBUNIT"/>
    <property type="match status" value="1"/>
</dbReference>
<dbReference type="CDD" id="cd17246">
    <property type="entry name" value="RMtype1_S_SonII-TRD2-CR2_like"/>
    <property type="match status" value="1"/>
</dbReference>
<evidence type="ECO:0000259" key="5">
    <source>
        <dbReference type="Pfam" id="PF01420"/>
    </source>
</evidence>
<dbReference type="OrthoDB" id="9811611at2"/>
<sequence length="396" mass="45299">MNEVKTLKDIIVKIESGGRPKGGSTKEGIPSLGGEHLNYYGGFNFKNLKFIPIDYYQKLKKGKISFNDILIVKDGATTGKVSFVSSDFPYEQAAINEHLFRLAVDEKIVYPKYLFYYLSSSKGQSEILKDFRGATIGGITLKVADIVKVPILSLDIQHQIVLALDQAQELIDKRKEQIEKLDEFLQSVFLNMFGVLSSNNMNWSTSTLGEACYFIKDGPHKSLNYVESGIPFISVNNIINGKWDLKNVRYISHEDYELYSKRCKPEKGDILYTKGGTTGYAKLVDVDFDFLNWVHIAVLKYSNNLLNGRYLEFLLNTDYCYRQSQQYTRGVANRDLVLSQIKKIKILIPPLSLQNKFAQIVEETEKQREQMEKSLVEMENLFNSIMQKAFKGELFQ</sequence>
<dbReference type="Pfam" id="PF01420">
    <property type="entry name" value="Methylase_S"/>
    <property type="match status" value="2"/>
</dbReference>
<evidence type="ECO:0000256" key="1">
    <source>
        <dbReference type="ARBA" id="ARBA00010923"/>
    </source>
</evidence>
<keyword evidence="7" id="KW-1185">Reference proteome</keyword>
<reference evidence="7" key="1">
    <citation type="journal article" date="2019" name="Microbiology">
        <title>Complete Genome Sequence of an Uncultured Bacterium of the Candidate Phylum Bipolaricaulota.</title>
        <authorList>
            <person name="Kadnikov V.V."/>
            <person name="Mardanov A.V."/>
            <person name="Beletsky A.V."/>
            <person name="Frank Y.A."/>
            <person name="Karnachuk O.V."/>
            <person name="Ravin N.V."/>
        </authorList>
    </citation>
    <scope>NUCLEOTIDE SEQUENCE [LARGE SCALE GENOMIC DNA]</scope>
</reference>
<dbReference type="EMBL" id="CP046457">
    <property type="protein sequence ID" value="QGU00894.1"/>
    <property type="molecule type" value="Genomic_DNA"/>
</dbReference>
<feature type="coiled-coil region" evidence="4">
    <location>
        <begin position="361"/>
        <end position="388"/>
    </location>
</feature>